<dbReference type="RefSeq" id="WP_188440551.1">
    <property type="nucleotide sequence ID" value="NZ_BMFD01000003.1"/>
</dbReference>
<dbReference type="EMBL" id="BMFD01000003">
    <property type="protein sequence ID" value="GGC34032.1"/>
    <property type="molecule type" value="Genomic_DNA"/>
</dbReference>
<dbReference type="Gene3D" id="1.10.760.10">
    <property type="entry name" value="Cytochrome c-like domain"/>
    <property type="match status" value="1"/>
</dbReference>
<accession>A0ABQ1M465</accession>
<organism evidence="6 7">
    <name type="scientific">Belliella aquatica</name>
    <dbReference type="NCBI Taxonomy" id="1323734"/>
    <lineage>
        <taxon>Bacteria</taxon>
        <taxon>Pseudomonadati</taxon>
        <taxon>Bacteroidota</taxon>
        <taxon>Cytophagia</taxon>
        <taxon>Cytophagales</taxon>
        <taxon>Cyclobacteriaceae</taxon>
        <taxon>Belliella</taxon>
    </lineage>
</organism>
<reference evidence="7" key="1">
    <citation type="journal article" date="2019" name="Int. J. Syst. Evol. Microbiol.">
        <title>The Global Catalogue of Microorganisms (GCM) 10K type strain sequencing project: providing services to taxonomists for standard genome sequencing and annotation.</title>
        <authorList>
            <consortium name="The Broad Institute Genomics Platform"/>
            <consortium name="The Broad Institute Genome Sequencing Center for Infectious Disease"/>
            <person name="Wu L."/>
            <person name="Ma J."/>
        </authorList>
    </citation>
    <scope>NUCLEOTIDE SEQUENCE [LARGE SCALE GENOMIC DNA]</scope>
    <source>
        <strain evidence="7">CGMCC 1.12479</strain>
    </source>
</reference>
<dbReference type="PROSITE" id="PS51257">
    <property type="entry name" value="PROKAR_LIPOPROTEIN"/>
    <property type="match status" value="1"/>
</dbReference>
<evidence type="ECO:0000259" key="5">
    <source>
        <dbReference type="PROSITE" id="PS51007"/>
    </source>
</evidence>
<dbReference type="Pfam" id="PF00034">
    <property type="entry name" value="Cytochrom_C"/>
    <property type="match status" value="1"/>
</dbReference>
<feature type="domain" description="Cytochrome c" evidence="5">
    <location>
        <begin position="40"/>
        <end position="129"/>
    </location>
</feature>
<protein>
    <recommendedName>
        <fullName evidence="5">Cytochrome c domain-containing protein</fullName>
    </recommendedName>
</protein>
<dbReference type="InterPro" id="IPR036909">
    <property type="entry name" value="Cyt_c-like_dom_sf"/>
</dbReference>
<evidence type="ECO:0000256" key="2">
    <source>
        <dbReference type="ARBA" id="ARBA00022723"/>
    </source>
</evidence>
<keyword evidence="7" id="KW-1185">Reference proteome</keyword>
<dbReference type="SUPFAM" id="SSF46626">
    <property type="entry name" value="Cytochrome c"/>
    <property type="match status" value="1"/>
</dbReference>
<proteinExistence type="predicted"/>
<evidence type="ECO:0000313" key="7">
    <source>
        <dbReference type="Proteomes" id="UP000635885"/>
    </source>
</evidence>
<dbReference type="Proteomes" id="UP000635885">
    <property type="component" value="Unassembled WGS sequence"/>
</dbReference>
<dbReference type="InterPro" id="IPR009056">
    <property type="entry name" value="Cyt_c-like_dom"/>
</dbReference>
<gene>
    <name evidence="6" type="ORF">GCM10010993_11110</name>
</gene>
<dbReference type="PROSITE" id="PS51007">
    <property type="entry name" value="CYTC"/>
    <property type="match status" value="1"/>
</dbReference>
<evidence type="ECO:0000313" key="6">
    <source>
        <dbReference type="EMBL" id="GGC34032.1"/>
    </source>
</evidence>
<dbReference type="InterPro" id="IPR051459">
    <property type="entry name" value="Cytochrome_c-type_DH"/>
</dbReference>
<comment type="caution">
    <text evidence="6">The sequence shown here is derived from an EMBL/GenBank/DDBJ whole genome shotgun (WGS) entry which is preliminary data.</text>
</comment>
<evidence type="ECO:0000256" key="3">
    <source>
        <dbReference type="ARBA" id="ARBA00023004"/>
    </source>
</evidence>
<dbReference type="PANTHER" id="PTHR35008">
    <property type="entry name" value="BLL4482 PROTEIN-RELATED"/>
    <property type="match status" value="1"/>
</dbReference>
<sequence length="149" mass="16694">MKNRLIGYAILFSFGVMACGPEKDKIDRDLSDIKDAKILQYAIEGKILYENYCGNCHQNEGTGLGKLIPPLKGSDYMKEDIGRTVAIIKNGLKGEILVNGQVYNQPMPANSNLTNMEIAQITTYIYNIWGNEEGIIDAKQVDQYLKEKN</sequence>
<dbReference type="PANTHER" id="PTHR35008:SF8">
    <property type="entry name" value="ALCOHOL DEHYDROGENASE CYTOCHROME C SUBUNIT"/>
    <property type="match status" value="1"/>
</dbReference>
<keyword evidence="2 4" id="KW-0479">Metal-binding</keyword>
<keyword evidence="1 4" id="KW-0349">Heme</keyword>
<keyword evidence="3 4" id="KW-0408">Iron</keyword>
<evidence type="ECO:0000256" key="1">
    <source>
        <dbReference type="ARBA" id="ARBA00022617"/>
    </source>
</evidence>
<evidence type="ECO:0000256" key="4">
    <source>
        <dbReference type="PROSITE-ProRule" id="PRU00433"/>
    </source>
</evidence>
<name>A0ABQ1M465_9BACT</name>